<dbReference type="SUPFAM" id="SSF52266">
    <property type="entry name" value="SGNH hydrolase"/>
    <property type="match status" value="1"/>
</dbReference>
<dbReference type="Pfam" id="PF00657">
    <property type="entry name" value="Lipase_GDSL"/>
    <property type="match status" value="1"/>
</dbReference>
<dbReference type="OMA" id="KWTTWIS"/>
<keyword evidence="2" id="KW-0732">Signal</keyword>
<dbReference type="RefSeq" id="XP_007773919.1">
    <property type="nucleotide sequence ID" value="XM_007775729.1"/>
</dbReference>
<dbReference type="KEGG" id="cput:CONPUDRAFT_158703"/>
<dbReference type="Proteomes" id="UP000053558">
    <property type="component" value="Unassembled WGS sequence"/>
</dbReference>
<feature type="chain" id="PRO_5024429663" evidence="2">
    <location>
        <begin position="20"/>
        <end position="320"/>
    </location>
</feature>
<evidence type="ECO:0000313" key="4">
    <source>
        <dbReference type="Proteomes" id="UP000053558"/>
    </source>
</evidence>
<dbReference type="AlphaFoldDB" id="A0A5M3MAN5"/>
<dbReference type="GO" id="GO:0016788">
    <property type="term" value="F:hydrolase activity, acting on ester bonds"/>
    <property type="evidence" value="ECO:0007669"/>
    <property type="project" value="InterPro"/>
</dbReference>
<evidence type="ECO:0000256" key="1">
    <source>
        <dbReference type="ARBA" id="ARBA00022801"/>
    </source>
</evidence>
<evidence type="ECO:0000256" key="2">
    <source>
        <dbReference type="SAM" id="SignalP"/>
    </source>
</evidence>
<dbReference type="PANTHER" id="PTHR45648">
    <property type="entry name" value="GDSL LIPASE/ACYLHYDROLASE FAMILY PROTEIN (AFU_ORTHOLOGUE AFUA_4G14700)"/>
    <property type="match status" value="1"/>
</dbReference>
<dbReference type="InterPro" id="IPR051058">
    <property type="entry name" value="GDSL_Est/Lipase"/>
</dbReference>
<proteinExistence type="predicted"/>
<keyword evidence="1" id="KW-0378">Hydrolase</keyword>
<organism evidence="3 4">
    <name type="scientific">Coniophora puteana (strain RWD-64-598)</name>
    <name type="common">Brown rot fungus</name>
    <dbReference type="NCBI Taxonomy" id="741705"/>
    <lineage>
        <taxon>Eukaryota</taxon>
        <taxon>Fungi</taxon>
        <taxon>Dikarya</taxon>
        <taxon>Basidiomycota</taxon>
        <taxon>Agaricomycotina</taxon>
        <taxon>Agaricomycetes</taxon>
        <taxon>Agaricomycetidae</taxon>
        <taxon>Boletales</taxon>
        <taxon>Coniophorineae</taxon>
        <taxon>Coniophoraceae</taxon>
        <taxon>Coniophora</taxon>
    </lineage>
</organism>
<dbReference type="EMBL" id="JH711587">
    <property type="protein sequence ID" value="EIW75924.1"/>
    <property type="molecule type" value="Genomic_DNA"/>
</dbReference>
<name>A0A5M3MAN5_CONPW</name>
<dbReference type="InterPro" id="IPR036514">
    <property type="entry name" value="SGNH_hydro_sf"/>
</dbReference>
<dbReference type="InterPro" id="IPR001087">
    <property type="entry name" value="GDSL"/>
</dbReference>
<dbReference type="OrthoDB" id="1600564at2759"/>
<accession>A0A5M3MAN5</accession>
<gene>
    <name evidence="3" type="ORF">CONPUDRAFT_158703</name>
</gene>
<keyword evidence="4" id="KW-1185">Reference proteome</keyword>
<sequence length="320" mass="35339">MAFLAAFIHIALAIVPALAVGVAPGQIKNLITFGDSYSDSSIYPAADGGYAWPTWVADYAHVNLYGLARDGATCSNALTPRDFPPIEEWQLPHYFGSLANGTIPYLDPEETMYVVWIGTNDVGVGQLISGPPNPDVSLVQVRQCAVSVVKQLYDSGARNFIFNNMLTLDKTILYSNYSYPNVYWTEQRNTTEWNVFMKEIVMAGNMMTDYMLRETVTQMPDAHVASFDTNALFTDMYYNPQNYLNGTASLNVTGCVHSCVYALNQSTADTGDCTIATGSDADSFLWYDELHPSQQSDRNLAKEITAVIQGGQSQWATWLS</sequence>
<reference evidence="4" key="1">
    <citation type="journal article" date="2012" name="Science">
        <title>The Paleozoic origin of enzymatic lignin decomposition reconstructed from 31 fungal genomes.</title>
        <authorList>
            <person name="Floudas D."/>
            <person name="Binder M."/>
            <person name="Riley R."/>
            <person name="Barry K."/>
            <person name="Blanchette R.A."/>
            <person name="Henrissat B."/>
            <person name="Martinez A.T."/>
            <person name="Otillar R."/>
            <person name="Spatafora J.W."/>
            <person name="Yadav J.S."/>
            <person name="Aerts A."/>
            <person name="Benoit I."/>
            <person name="Boyd A."/>
            <person name="Carlson A."/>
            <person name="Copeland A."/>
            <person name="Coutinho P.M."/>
            <person name="de Vries R.P."/>
            <person name="Ferreira P."/>
            <person name="Findley K."/>
            <person name="Foster B."/>
            <person name="Gaskell J."/>
            <person name="Glotzer D."/>
            <person name="Gorecki P."/>
            <person name="Heitman J."/>
            <person name="Hesse C."/>
            <person name="Hori C."/>
            <person name="Igarashi K."/>
            <person name="Jurgens J.A."/>
            <person name="Kallen N."/>
            <person name="Kersten P."/>
            <person name="Kohler A."/>
            <person name="Kuees U."/>
            <person name="Kumar T.K.A."/>
            <person name="Kuo A."/>
            <person name="LaButti K."/>
            <person name="Larrondo L.F."/>
            <person name="Lindquist E."/>
            <person name="Ling A."/>
            <person name="Lombard V."/>
            <person name="Lucas S."/>
            <person name="Lundell T."/>
            <person name="Martin R."/>
            <person name="McLaughlin D.J."/>
            <person name="Morgenstern I."/>
            <person name="Morin E."/>
            <person name="Murat C."/>
            <person name="Nagy L.G."/>
            <person name="Nolan M."/>
            <person name="Ohm R.A."/>
            <person name="Patyshakuliyeva A."/>
            <person name="Rokas A."/>
            <person name="Ruiz-Duenas F.J."/>
            <person name="Sabat G."/>
            <person name="Salamov A."/>
            <person name="Samejima M."/>
            <person name="Schmutz J."/>
            <person name="Slot J.C."/>
            <person name="St John F."/>
            <person name="Stenlid J."/>
            <person name="Sun H."/>
            <person name="Sun S."/>
            <person name="Syed K."/>
            <person name="Tsang A."/>
            <person name="Wiebenga A."/>
            <person name="Young D."/>
            <person name="Pisabarro A."/>
            <person name="Eastwood D.C."/>
            <person name="Martin F."/>
            <person name="Cullen D."/>
            <person name="Grigoriev I.V."/>
            <person name="Hibbett D.S."/>
        </authorList>
    </citation>
    <scope>NUCLEOTIDE SEQUENCE [LARGE SCALE GENOMIC DNA]</scope>
    <source>
        <strain evidence="4">RWD-64-598 SS2</strain>
    </source>
</reference>
<feature type="signal peptide" evidence="2">
    <location>
        <begin position="1"/>
        <end position="19"/>
    </location>
</feature>
<dbReference type="GeneID" id="19203955"/>
<evidence type="ECO:0000313" key="3">
    <source>
        <dbReference type="EMBL" id="EIW75924.1"/>
    </source>
</evidence>
<comment type="caution">
    <text evidence="3">The sequence shown here is derived from an EMBL/GenBank/DDBJ whole genome shotgun (WGS) entry which is preliminary data.</text>
</comment>
<dbReference type="Gene3D" id="3.40.50.1110">
    <property type="entry name" value="SGNH hydrolase"/>
    <property type="match status" value="1"/>
</dbReference>
<dbReference type="PANTHER" id="PTHR45648:SF22">
    <property type="entry name" value="GDSL LIPASE_ACYLHYDROLASE FAMILY PROTEIN (AFU_ORTHOLOGUE AFUA_4G14700)"/>
    <property type="match status" value="1"/>
</dbReference>
<protein>
    <submittedName>
        <fullName evidence="3">Carbohydrate esterase family 16 protein</fullName>
    </submittedName>
</protein>